<name>A0A6J6PLY3_9ZZZZ</name>
<gene>
    <name evidence="8" type="ORF">UFOPK2399_01272</name>
</gene>
<dbReference type="PROSITE" id="PS51130">
    <property type="entry name" value="PDXT_SNO_2"/>
    <property type="match status" value="1"/>
</dbReference>
<dbReference type="InterPro" id="IPR002161">
    <property type="entry name" value="PdxT/SNO"/>
</dbReference>
<dbReference type="GO" id="GO:0008614">
    <property type="term" value="P:pyridoxine metabolic process"/>
    <property type="evidence" value="ECO:0007669"/>
    <property type="project" value="TreeGrafter"/>
</dbReference>
<evidence type="ECO:0000256" key="7">
    <source>
        <dbReference type="ARBA" id="ARBA00049534"/>
    </source>
</evidence>
<evidence type="ECO:0000256" key="2">
    <source>
        <dbReference type="ARBA" id="ARBA00012918"/>
    </source>
</evidence>
<evidence type="ECO:0000256" key="1">
    <source>
        <dbReference type="ARBA" id="ARBA00008345"/>
    </source>
</evidence>
<dbReference type="CDD" id="cd01749">
    <property type="entry name" value="GATase1_PB"/>
    <property type="match status" value="1"/>
</dbReference>
<accession>A0A6J6PLY3</accession>
<dbReference type="EC" id="3.5.1.2" evidence="2"/>
<dbReference type="PANTHER" id="PTHR31559:SF0">
    <property type="entry name" value="PYRIDOXAL 5'-PHOSPHATE SYNTHASE SUBUNIT SNO1-RELATED"/>
    <property type="match status" value="1"/>
</dbReference>
<dbReference type="GO" id="GO:0005829">
    <property type="term" value="C:cytosol"/>
    <property type="evidence" value="ECO:0007669"/>
    <property type="project" value="TreeGrafter"/>
</dbReference>
<dbReference type="GO" id="GO:1903600">
    <property type="term" value="C:glutaminase complex"/>
    <property type="evidence" value="ECO:0007669"/>
    <property type="project" value="TreeGrafter"/>
</dbReference>
<dbReference type="EMBL" id="CAEZXP010000003">
    <property type="protein sequence ID" value="CAB4699777.1"/>
    <property type="molecule type" value="Genomic_DNA"/>
</dbReference>
<dbReference type="PANTHER" id="PTHR31559">
    <property type="entry name" value="PYRIDOXAL 5'-PHOSPHATE SYNTHASE SUBUNIT SNO"/>
    <property type="match status" value="1"/>
</dbReference>
<reference evidence="8" key="1">
    <citation type="submission" date="2020-05" db="EMBL/GenBank/DDBJ databases">
        <authorList>
            <person name="Chiriac C."/>
            <person name="Salcher M."/>
            <person name="Ghai R."/>
            <person name="Kavagutti S V."/>
        </authorList>
    </citation>
    <scope>NUCLEOTIDE SEQUENCE</scope>
</reference>
<comment type="catalytic activity">
    <reaction evidence="7">
        <text>L-glutamine + H2O = L-glutamate + NH4(+)</text>
        <dbReference type="Rhea" id="RHEA:15889"/>
        <dbReference type="ChEBI" id="CHEBI:15377"/>
        <dbReference type="ChEBI" id="CHEBI:28938"/>
        <dbReference type="ChEBI" id="CHEBI:29985"/>
        <dbReference type="ChEBI" id="CHEBI:58359"/>
        <dbReference type="EC" id="3.5.1.2"/>
    </reaction>
</comment>
<keyword evidence="6" id="KW-0456">Lyase</keyword>
<dbReference type="InterPro" id="IPR021196">
    <property type="entry name" value="PdxT/SNO_CS"/>
</dbReference>
<dbReference type="GO" id="GO:0004359">
    <property type="term" value="F:glutaminase activity"/>
    <property type="evidence" value="ECO:0007669"/>
    <property type="project" value="UniProtKB-EC"/>
</dbReference>
<evidence type="ECO:0000256" key="6">
    <source>
        <dbReference type="ARBA" id="ARBA00023239"/>
    </source>
</evidence>
<dbReference type="PROSITE" id="PS01236">
    <property type="entry name" value="PDXT_SNO_1"/>
    <property type="match status" value="1"/>
</dbReference>
<dbReference type="HAMAP" id="MF_01615">
    <property type="entry name" value="PdxT"/>
    <property type="match status" value="1"/>
</dbReference>
<sequence>MLRFSLRRRCHAPDTIRQMEPLQIGVLAVQGNFREHAAMLRTLGADVTEVRKPEQLEGLDGLVLPGGESTTFTRLMGLYGLDEAIRSFDRPVFGTCAGMIVLDRSHLGLVDIHVRRNAFGRQLASFETDLDVAGIDGPMRAVFIRAPWIEDAGDGVEILASVDDHPVVARDGRFLVASFHPELTDDTRLHQLFLDAVRAARGVGEPHLRLATGQEVDDVLAQPELRAAGG</sequence>
<dbReference type="Pfam" id="PF01174">
    <property type="entry name" value="SNO"/>
    <property type="match status" value="1"/>
</dbReference>
<comment type="similarity">
    <text evidence="1">Belongs to the glutaminase PdxT/SNO family.</text>
</comment>
<dbReference type="AlphaFoldDB" id="A0A6J6PLY3"/>
<proteinExistence type="inferred from homology"/>
<keyword evidence="5" id="KW-0315">Glutamine amidotransferase</keyword>
<dbReference type="GO" id="GO:0042823">
    <property type="term" value="P:pyridoxal phosphate biosynthetic process"/>
    <property type="evidence" value="ECO:0007669"/>
    <property type="project" value="InterPro"/>
</dbReference>
<dbReference type="GO" id="GO:0016829">
    <property type="term" value="F:lyase activity"/>
    <property type="evidence" value="ECO:0007669"/>
    <property type="project" value="UniProtKB-KW"/>
</dbReference>
<keyword evidence="3" id="KW-0378">Hydrolase</keyword>
<dbReference type="Gene3D" id="3.40.50.880">
    <property type="match status" value="1"/>
</dbReference>
<evidence type="ECO:0000256" key="3">
    <source>
        <dbReference type="ARBA" id="ARBA00022801"/>
    </source>
</evidence>
<dbReference type="PROSITE" id="PS51273">
    <property type="entry name" value="GATASE_TYPE_1"/>
    <property type="match status" value="1"/>
</dbReference>
<dbReference type="FunFam" id="3.40.50.880:FF:000010">
    <property type="entry name" value="uncharacterized protein LOC100176842 isoform X2"/>
    <property type="match status" value="1"/>
</dbReference>
<protein>
    <recommendedName>
        <fullName evidence="2">glutaminase</fullName>
        <ecNumber evidence="2">3.5.1.2</ecNumber>
    </recommendedName>
</protein>
<keyword evidence="4" id="KW-0663">Pyridoxal phosphate</keyword>
<evidence type="ECO:0000256" key="4">
    <source>
        <dbReference type="ARBA" id="ARBA00022898"/>
    </source>
</evidence>
<dbReference type="InterPro" id="IPR029062">
    <property type="entry name" value="Class_I_gatase-like"/>
</dbReference>
<dbReference type="NCBIfam" id="TIGR03800">
    <property type="entry name" value="PLP_synth_Pdx2"/>
    <property type="match status" value="1"/>
</dbReference>
<evidence type="ECO:0000313" key="8">
    <source>
        <dbReference type="EMBL" id="CAB4699777.1"/>
    </source>
</evidence>
<dbReference type="SUPFAM" id="SSF52317">
    <property type="entry name" value="Class I glutamine amidotransferase-like"/>
    <property type="match status" value="1"/>
</dbReference>
<evidence type="ECO:0000256" key="5">
    <source>
        <dbReference type="ARBA" id="ARBA00022962"/>
    </source>
</evidence>
<organism evidence="8">
    <name type="scientific">freshwater metagenome</name>
    <dbReference type="NCBI Taxonomy" id="449393"/>
    <lineage>
        <taxon>unclassified sequences</taxon>
        <taxon>metagenomes</taxon>
        <taxon>ecological metagenomes</taxon>
    </lineage>
</organism>